<keyword evidence="1" id="KW-0732">Signal</keyword>
<reference evidence="2 3" key="1">
    <citation type="submission" date="2019-04" db="EMBL/GenBank/DDBJ databases">
        <title>High contiguity whole genome sequence and gene annotation resource for two Venturia nashicola isolates.</title>
        <authorList>
            <person name="Prokchorchik M."/>
            <person name="Won K."/>
            <person name="Lee Y."/>
            <person name="Choi E.D."/>
            <person name="Segonzac C."/>
            <person name="Sohn K.H."/>
        </authorList>
    </citation>
    <scope>NUCLEOTIDE SEQUENCE [LARGE SCALE GENOMIC DNA]</scope>
    <source>
        <strain evidence="2 3">PRI2</strain>
    </source>
</reference>
<dbReference type="Proteomes" id="UP000298493">
    <property type="component" value="Unassembled WGS sequence"/>
</dbReference>
<dbReference type="EMBL" id="SNSC02000001">
    <property type="protein sequence ID" value="TID27699.1"/>
    <property type="molecule type" value="Genomic_DNA"/>
</dbReference>
<name>A0A4Z1PNE7_9PEZI</name>
<organism evidence="2 3">
    <name type="scientific">Venturia nashicola</name>
    <dbReference type="NCBI Taxonomy" id="86259"/>
    <lineage>
        <taxon>Eukaryota</taxon>
        <taxon>Fungi</taxon>
        <taxon>Dikarya</taxon>
        <taxon>Ascomycota</taxon>
        <taxon>Pezizomycotina</taxon>
        <taxon>Dothideomycetes</taxon>
        <taxon>Pleosporomycetidae</taxon>
        <taxon>Venturiales</taxon>
        <taxon>Venturiaceae</taxon>
        <taxon>Venturia</taxon>
    </lineage>
</organism>
<proteinExistence type="predicted"/>
<feature type="chain" id="PRO_5021417455" evidence="1">
    <location>
        <begin position="17"/>
        <end position="80"/>
    </location>
</feature>
<dbReference type="AlphaFoldDB" id="A0A4Z1PNE7"/>
<keyword evidence="3" id="KW-1185">Reference proteome</keyword>
<accession>A0A4Z1PNE7</accession>
<feature type="signal peptide" evidence="1">
    <location>
        <begin position="1"/>
        <end position="16"/>
    </location>
</feature>
<evidence type="ECO:0000313" key="2">
    <source>
        <dbReference type="EMBL" id="TID27699.1"/>
    </source>
</evidence>
<protein>
    <submittedName>
        <fullName evidence="2">Uncharacterized protein</fullName>
    </submittedName>
</protein>
<gene>
    <name evidence="2" type="ORF">E6O75_ATG00466</name>
</gene>
<evidence type="ECO:0000313" key="3">
    <source>
        <dbReference type="Proteomes" id="UP000298493"/>
    </source>
</evidence>
<evidence type="ECO:0000256" key="1">
    <source>
        <dbReference type="SAM" id="SignalP"/>
    </source>
</evidence>
<sequence>MRLSLFIVAIAAAVSAAPIATSTFTTTQLHPRQLGDLLCAHDHLHMSADCNTKKKAAGDKGIVADLLGLSLAGGPKTAAT</sequence>
<comment type="caution">
    <text evidence="2">The sequence shown here is derived from an EMBL/GenBank/DDBJ whole genome shotgun (WGS) entry which is preliminary data.</text>
</comment>
<dbReference type="OrthoDB" id="10351390at2759"/>